<name>A0ABS9KMB7_9BACT</name>
<gene>
    <name evidence="1" type="ORF">LZZ85_04210</name>
</gene>
<organism evidence="1 2">
    <name type="scientific">Terrimonas ginsenosidimutans</name>
    <dbReference type="NCBI Taxonomy" id="2908004"/>
    <lineage>
        <taxon>Bacteria</taxon>
        <taxon>Pseudomonadati</taxon>
        <taxon>Bacteroidota</taxon>
        <taxon>Chitinophagia</taxon>
        <taxon>Chitinophagales</taxon>
        <taxon>Chitinophagaceae</taxon>
        <taxon>Terrimonas</taxon>
    </lineage>
</organism>
<evidence type="ECO:0000313" key="1">
    <source>
        <dbReference type="EMBL" id="MCG2613467.1"/>
    </source>
</evidence>
<dbReference type="EMBL" id="JAKLTR010000002">
    <property type="protein sequence ID" value="MCG2613467.1"/>
    <property type="molecule type" value="Genomic_DNA"/>
</dbReference>
<accession>A0ABS9KMB7</accession>
<evidence type="ECO:0000313" key="2">
    <source>
        <dbReference type="Proteomes" id="UP001165367"/>
    </source>
</evidence>
<sequence length="91" mass="10650">MRPTPIHPKRADFASFDDYFDAMIQYHLDLLPQDSEEEQEITPLIQAFYFPAYKDGKRVEGTNSRSGAVQRPEGEKAWQQKLHQFVQAHQQ</sequence>
<comment type="caution">
    <text evidence="1">The sequence shown here is derived from an EMBL/GenBank/DDBJ whole genome shotgun (WGS) entry which is preliminary data.</text>
</comment>
<dbReference type="RefSeq" id="WP_237868695.1">
    <property type="nucleotide sequence ID" value="NZ_JAKLTR010000002.1"/>
</dbReference>
<proteinExistence type="predicted"/>
<protein>
    <submittedName>
        <fullName evidence="1">Uncharacterized protein</fullName>
    </submittedName>
</protein>
<reference evidence="1" key="1">
    <citation type="submission" date="2022-01" db="EMBL/GenBank/DDBJ databases">
        <authorList>
            <person name="Jo J.-H."/>
            <person name="Im W.-T."/>
        </authorList>
    </citation>
    <scope>NUCLEOTIDE SEQUENCE</scope>
    <source>
        <strain evidence="1">NA20</strain>
    </source>
</reference>
<keyword evidence="2" id="KW-1185">Reference proteome</keyword>
<dbReference type="Proteomes" id="UP001165367">
    <property type="component" value="Unassembled WGS sequence"/>
</dbReference>